<evidence type="ECO:0000259" key="2">
    <source>
        <dbReference type="Pfam" id="PF04892"/>
    </source>
</evidence>
<keyword evidence="1" id="KW-0812">Transmembrane</keyword>
<name>A0A829Y6Z2_9GAMM</name>
<reference evidence="4" key="1">
    <citation type="submission" date="2020-01" db="EMBL/GenBank/DDBJ databases">
        <title>'Steroidobacter agaridevorans' sp. nov., agar-degrading bacteria isolated from rhizosphere soils.</title>
        <authorList>
            <person name="Ikenaga M."/>
            <person name="Kataoka M."/>
            <person name="Murouchi A."/>
            <person name="Katsuragi S."/>
            <person name="Sakai M."/>
        </authorList>
    </citation>
    <scope>NUCLEOTIDE SEQUENCE [LARGE SCALE GENOMIC DNA]</scope>
    <source>
        <strain evidence="4">YU21-B</strain>
    </source>
</reference>
<dbReference type="PANTHER" id="PTHR28008:SF1">
    <property type="entry name" value="DOMAIN PROTEIN, PUTATIVE (AFU_ORTHOLOGUE AFUA_3G10980)-RELATED"/>
    <property type="match status" value="1"/>
</dbReference>
<protein>
    <recommendedName>
        <fullName evidence="2">VanZ-like domain-containing protein</fullName>
    </recommendedName>
</protein>
<feature type="transmembrane region" description="Helical" evidence="1">
    <location>
        <begin position="223"/>
        <end position="241"/>
    </location>
</feature>
<proteinExistence type="predicted"/>
<keyword evidence="4" id="KW-1185">Reference proteome</keyword>
<feature type="transmembrane region" description="Helical" evidence="1">
    <location>
        <begin position="12"/>
        <end position="30"/>
    </location>
</feature>
<feature type="transmembrane region" description="Helical" evidence="1">
    <location>
        <begin position="58"/>
        <end position="75"/>
    </location>
</feature>
<dbReference type="AlphaFoldDB" id="A0A829Y6Z2"/>
<dbReference type="EMBL" id="BLJN01000001">
    <property type="protein sequence ID" value="GFE78372.1"/>
    <property type="molecule type" value="Genomic_DNA"/>
</dbReference>
<evidence type="ECO:0000256" key="1">
    <source>
        <dbReference type="SAM" id="Phobius"/>
    </source>
</evidence>
<keyword evidence="1" id="KW-0472">Membrane</keyword>
<feature type="transmembrane region" description="Helical" evidence="1">
    <location>
        <begin position="310"/>
        <end position="334"/>
    </location>
</feature>
<evidence type="ECO:0000313" key="3">
    <source>
        <dbReference type="EMBL" id="GFE78372.1"/>
    </source>
</evidence>
<feature type="transmembrane region" description="Helical" evidence="1">
    <location>
        <begin position="368"/>
        <end position="386"/>
    </location>
</feature>
<feature type="transmembrane region" description="Helical" evidence="1">
    <location>
        <begin position="118"/>
        <end position="141"/>
    </location>
</feature>
<dbReference type="InterPro" id="IPR006976">
    <property type="entry name" value="VanZ-like"/>
</dbReference>
<feature type="transmembrane region" description="Helical" evidence="1">
    <location>
        <begin position="153"/>
        <end position="171"/>
    </location>
</feature>
<organism evidence="3 4">
    <name type="scientific">Steroidobacter agaridevorans</name>
    <dbReference type="NCBI Taxonomy" id="2695856"/>
    <lineage>
        <taxon>Bacteria</taxon>
        <taxon>Pseudomonadati</taxon>
        <taxon>Pseudomonadota</taxon>
        <taxon>Gammaproteobacteria</taxon>
        <taxon>Steroidobacterales</taxon>
        <taxon>Steroidobacteraceae</taxon>
        <taxon>Steroidobacter</taxon>
    </lineage>
</organism>
<feature type="transmembrane region" description="Helical" evidence="1">
    <location>
        <begin position="87"/>
        <end position="106"/>
    </location>
</feature>
<feature type="transmembrane region" description="Helical" evidence="1">
    <location>
        <begin position="191"/>
        <end position="211"/>
    </location>
</feature>
<dbReference type="RefSeq" id="WP_161810287.1">
    <property type="nucleotide sequence ID" value="NZ_BLJN01000001.1"/>
</dbReference>
<dbReference type="Pfam" id="PF04892">
    <property type="entry name" value="VanZ"/>
    <property type="match status" value="1"/>
</dbReference>
<comment type="caution">
    <text evidence="3">The sequence shown here is derived from an EMBL/GenBank/DDBJ whole genome shotgun (WGS) entry which is preliminary data.</text>
</comment>
<feature type="transmembrane region" description="Helical" evidence="1">
    <location>
        <begin position="247"/>
        <end position="263"/>
    </location>
</feature>
<feature type="domain" description="VanZ-like" evidence="2">
    <location>
        <begin position="43"/>
        <end position="128"/>
    </location>
</feature>
<feature type="transmembrane region" description="Helical" evidence="1">
    <location>
        <begin position="270"/>
        <end position="290"/>
    </location>
</feature>
<gene>
    <name evidence="3" type="ORF">GCM10011487_03720</name>
</gene>
<keyword evidence="1" id="KW-1133">Transmembrane helix</keyword>
<feature type="transmembrane region" description="Helical" evidence="1">
    <location>
        <begin position="343"/>
        <end position="362"/>
    </location>
</feature>
<sequence length="406" mass="45014">MAPARTPRSSIPWLTAAVIALILYGSLYPFNLKPDAQSDLLGALSQLSWARAGRGDRISNVLLYLPLGFCLYLWLNERLRRGPSVTIATVLGTLLSLGIEVAQVYVSKRVPSLADLALNSGGTLLGAIGGMGWTALSHLMHMPSRVEKQTRDPGAVLLIGLWLAWRFAPFVPQFDLGKLKAALRPLFNPTFDFITVLIFLTCWLVVNQAVAAMVSRPRRLETLLLLMAAVLIGRLVVANQAFVPAELLALLLLLPMVVIMHRLRPRPRRAALVLAVVALLIIEELAPFDFSRQAAQFDFWPFLALVDSGWNLAVVDWVEMFGKLFLYGALLWVVREWGASTEFAFGVMLTIATVVELLQIWLPGEHASITDPLLALAIGLTFRSLYRRHRPRRIAGPTNSLSLRER</sequence>
<dbReference type="Proteomes" id="UP000445000">
    <property type="component" value="Unassembled WGS sequence"/>
</dbReference>
<accession>A0A829Y6Z2</accession>
<dbReference type="PANTHER" id="PTHR28008">
    <property type="entry name" value="DOMAIN PROTEIN, PUTATIVE (AFU_ORTHOLOGUE AFUA_3G10980)-RELATED"/>
    <property type="match status" value="1"/>
</dbReference>
<evidence type="ECO:0000313" key="4">
    <source>
        <dbReference type="Proteomes" id="UP000445000"/>
    </source>
</evidence>